<evidence type="ECO:0000256" key="7">
    <source>
        <dbReference type="SAM" id="Phobius"/>
    </source>
</evidence>
<organism evidence="8 9">
    <name type="scientific">Candidatus Accumulibacter meliphilus</name>
    <dbReference type="NCBI Taxonomy" id="2211374"/>
    <lineage>
        <taxon>Bacteria</taxon>
        <taxon>Pseudomonadati</taxon>
        <taxon>Pseudomonadota</taxon>
        <taxon>Betaproteobacteria</taxon>
        <taxon>Candidatus Accumulibacter</taxon>
    </lineage>
</organism>
<evidence type="ECO:0000313" key="9">
    <source>
        <dbReference type="Proteomes" id="UP000253831"/>
    </source>
</evidence>
<evidence type="ECO:0000256" key="6">
    <source>
        <dbReference type="ARBA" id="ARBA00023136"/>
    </source>
</evidence>
<evidence type="ECO:0000256" key="1">
    <source>
        <dbReference type="ARBA" id="ARBA00004651"/>
    </source>
</evidence>
<dbReference type="EMBL" id="QPGA01000005">
    <property type="protein sequence ID" value="RDE51649.1"/>
    <property type="molecule type" value="Genomic_DNA"/>
</dbReference>
<evidence type="ECO:0000256" key="2">
    <source>
        <dbReference type="ARBA" id="ARBA00006679"/>
    </source>
</evidence>
<protein>
    <submittedName>
        <fullName evidence="8">DoxX family protein</fullName>
    </submittedName>
</protein>
<dbReference type="InterPro" id="IPR032808">
    <property type="entry name" value="DoxX"/>
</dbReference>
<evidence type="ECO:0000256" key="4">
    <source>
        <dbReference type="ARBA" id="ARBA00022692"/>
    </source>
</evidence>
<keyword evidence="5 7" id="KW-1133">Transmembrane helix</keyword>
<keyword evidence="3" id="KW-1003">Cell membrane</keyword>
<feature type="transmembrane region" description="Helical" evidence="7">
    <location>
        <begin position="122"/>
        <end position="143"/>
    </location>
</feature>
<comment type="subcellular location">
    <subcellularLocation>
        <location evidence="1">Cell membrane</location>
        <topology evidence="1">Multi-pass membrane protein</topology>
    </subcellularLocation>
</comment>
<evidence type="ECO:0000313" key="8">
    <source>
        <dbReference type="EMBL" id="RDE51649.1"/>
    </source>
</evidence>
<evidence type="ECO:0000256" key="3">
    <source>
        <dbReference type="ARBA" id="ARBA00022475"/>
    </source>
</evidence>
<proteinExistence type="inferred from homology"/>
<keyword evidence="6 7" id="KW-0472">Membrane</keyword>
<dbReference type="InterPro" id="IPR051907">
    <property type="entry name" value="DoxX-like_oxidoreductase"/>
</dbReference>
<feature type="transmembrane region" description="Helical" evidence="7">
    <location>
        <begin position="66"/>
        <end position="89"/>
    </location>
</feature>
<keyword evidence="4 7" id="KW-0812">Transmembrane</keyword>
<dbReference type="Proteomes" id="UP000253831">
    <property type="component" value="Unassembled WGS sequence"/>
</dbReference>
<sequence>MSTANTTSLLQRIVGTNAGWSALALRIPVGIIFLAHGAQKLFGAFGGYGLEGTGQFMASLGLTPGYLMALLAGSAEFFGGLALILGLLVRPGAATLVFAMLVAIFGVHIDKGLFMANNGYEFALALLAASLSLLISGAGRLSLDAMLAARGAR</sequence>
<comment type="caution">
    <text evidence="8">The sequence shown here is derived from an EMBL/GenBank/DDBJ whole genome shotgun (WGS) entry which is preliminary data.</text>
</comment>
<dbReference type="Pfam" id="PF07681">
    <property type="entry name" value="DoxX"/>
    <property type="match status" value="1"/>
</dbReference>
<comment type="similarity">
    <text evidence="2">Belongs to the DoxX family.</text>
</comment>
<name>A0A369XTB3_9PROT</name>
<feature type="transmembrane region" description="Helical" evidence="7">
    <location>
        <begin position="96"/>
        <end position="116"/>
    </location>
</feature>
<dbReference type="GO" id="GO:0005886">
    <property type="term" value="C:plasma membrane"/>
    <property type="evidence" value="ECO:0007669"/>
    <property type="project" value="UniProtKB-SubCell"/>
</dbReference>
<evidence type="ECO:0000256" key="5">
    <source>
        <dbReference type="ARBA" id="ARBA00022989"/>
    </source>
</evidence>
<dbReference type="PANTHER" id="PTHR33452:SF1">
    <property type="entry name" value="INNER MEMBRANE PROTEIN YPHA-RELATED"/>
    <property type="match status" value="1"/>
</dbReference>
<dbReference type="PANTHER" id="PTHR33452">
    <property type="entry name" value="OXIDOREDUCTASE CATD-RELATED"/>
    <property type="match status" value="1"/>
</dbReference>
<reference evidence="8 9" key="1">
    <citation type="submission" date="2018-05" db="EMBL/GenBank/DDBJ databases">
        <title>Integrated omic analyses show evidence that a Ca. Accumulibacter phosphatis strain performs denitrification under micro-aerobic conditions.</title>
        <authorList>
            <person name="Camejo P.Y."/>
            <person name="Katherine M.D."/>
            <person name="Daniel N.R."/>
        </authorList>
    </citation>
    <scope>NUCLEOTIDE SEQUENCE [LARGE SCALE GENOMIC DNA]</scope>
    <source>
        <strain evidence="8">UW-LDO-IC</strain>
    </source>
</reference>
<dbReference type="AlphaFoldDB" id="A0A369XTB3"/>
<gene>
    <name evidence="8" type="ORF">DVS81_04510</name>
</gene>
<accession>A0A369XTB3</accession>